<evidence type="ECO:0000313" key="1">
    <source>
        <dbReference type="EMBL" id="BAB61224.1"/>
    </source>
</evidence>
<protein>
    <submittedName>
        <fullName evidence="1">p0460E08.37 protein</fullName>
    </submittedName>
</protein>
<name>Q94DR4_ORYSJ</name>
<dbReference type="EMBL" id="AP003256">
    <property type="protein sequence ID" value="BAB61224.1"/>
    <property type="molecule type" value="Genomic_DNA"/>
</dbReference>
<evidence type="ECO:0000313" key="2">
    <source>
        <dbReference type="EMBL" id="BAB92369.1"/>
    </source>
</evidence>
<accession>Q7F4W7</accession>
<reference evidence="2" key="2">
    <citation type="journal article" date="2002" name="Nature">
        <title>The genome sequence and structure of rice chromosome 1.</title>
        <authorList>
            <person name="Sasaki T."/>
            <person name="Matsumoto T."/>
            <person name="Yamamoto K."/>
            <person name="Sakata K."/>
            <person name="Baba T."/>
            <person name="Katayose Y."/>
            <person name="Wu J."/>
            <person name="Niimura Y."/>
            <person name="Cheng Z."/>
            <person name="Nagamura Y."/>
            <person name="Antonio B.A."/>
            <person name="Kanamori H."/>
            <person name="Hosokawa S."/>
            <person name="Masukawa M."/>
            <person name="Arikawa K."/>
            <person name="Chiden Y."/>
            <person name="Hayashi M."/>
            <person name="Okamoto M."/>
            <person name="Ando T."/>
            <person name="Aoki H."/>
            <person name="Arita K."/>
            <person name="Hamada M."/>
            <person name="Harada C."/>
            <person name="Hijishita S."/>
            <person name="Honda M."/>
            <person name="Ichikawa Y."/>
            <person name="Idonuma A."/>
            <person name="Iijima M."/>
            <person name="Ikeda M."/>
            <person name="Ikeno M."/>
            <person name="Itoh S."/>
            <person name="Itoh T."/>
            <person name="Itoh Y."/>
            <person name="Itoh Y."/>
            <person name="Iwabuchi A."/>
            <person name="Kamiya K."/>
            <person name="Karasawa W."/>
            <person name="Katagiri S."/>
            <person name="Kikuta A."/>
            <person name="Kobayashi N."/>
            <person name="Kono I."/>
            <person name="Machita K."/>
            <person name="Maehara T."/>
            <person name="Mizuno H."/>
            <person name="Mizubayashi T."/>
            <person name="Mukai Y."/>
            <person name="Nagasaki H."/>
            <person name="Nakashima M."/>
            <person name="Nakama Y."/>
            <person name="Nakamichi Y."/>
            <person name="Nakamura M."/>
            <person name="Namiki N."/>
            <person name="Negishi M."/>
            <person name="Ohta I."/>
            <person name="Ono N."/>
            <person name="Saji S."/>
            <person name="Sakai K."/>
            <person name="Shibata M."/>
            <person name="Shimokawa T."/>
            <person name="Shomura A."/>
            <person name="Song J."/>
            <person name="Takazaki Y."/>
            <person name="Terasawa K."/>
            <person name="Tsuji K."/>
            <person name="Waki K."/>
            <person name="Yamagata H."/>
            <person name="Yamane H."/>
            <person name="Yoshiki S."/>
            <person name="Yoshihara R."/>
            <person name="Yukawa K."/>
            <person name="Zhong H."/>
            <person name="Iwama H."/>
            <person name="Endo T."/>
            <person name="Ito H."/>
            <person name="Hahn J.H."/>
            <person name="Kim H.I."/>
            <person name="Eun M.Y."/>
            <person name="Yano M."/>
            <person name="Jiang J."/>
            <person name="Gojobori T."/>
        </authorList>
    </citation>
    <scope>NUCLEOTIDE SEQUENCE</scope>
</reference>
<dbReference type="EMBL" id="AP003274">
    <property type="protein sequence ID" value="BAB92369.1"/>
    <property type="molecule type" value="Genomic_DNA"/>
</dbReference>
<gene>
    <name evidence="1" type="primary">P0460E08.37</name>
    <name evidence="2" type="ORF">P0512C01.35</name>
</gene>
<proteinExistence type="predicted"/>
<sequence length="54" mass="6190">MDHVVYLSADKLLTEQFADNVAMARPSDIRAVLASYQGRDIPAEFIERSKEHQR</sequence>
<organism evidence="1">
    <name type="scientific">Oryza sativa subsp. japonica</name>
    <name type="common">Rice</name>
    <dbReference type="NCBI Taxonomy" id="39947"/>
    <lineage>
        <taxon>Eukaryota</taxon>
        <taxon>Viridiplantae</taxon>
        <taxon>Streptophyta</taxon>
        <taxon>Embryophyta</taxon>
        <taxon>Tracheophyta</taxon>
        <taxon>Spermatophyta</taxon>
        <taxon>Magnoliopsida</taxon>
        <taxon>Liliopsida</taxon>
        <taxon>Poales</taxon>
        <taxon>Poaceae</taxon>
        <taxon>BOP clade</taxon>
        <taxon>Oryzoideae</taxon>
        <taxon>Oryzeae</taxon>
        <taxon>Oryzinae</taxon>
        <taxon>Oryza</taxon>
        <taxon>Oryza sativa</taxon>
    </lineage>
</organism>
<reference evidence="1" key="1">
    <citation type="submission" date="2001-02" db="EMBL/GenBank/DDBJ databases">
        <title>Oryza sativa nipponbare(GA3) genomic DNA, chromosome 1, PAC clone:P0460E08.</title>
        <authorList>
            <person name="Sasaki T."/>
            <person name="Matsumoto T."/>
            <person name="Yamamoto K."/>
        </authorList>
    </citation>
    <scope>NUCLEOTIDE SEQUENCE</scope>
</reference>
<dbReference type="AlphaFoldDB" id="Q94DR4"/>
<dbReference type="Proteomes" id="UP000817658">
    <property type="component" value="Chromosome 1"/>
</dbReference>
<accession>Q94DR4</accession>